<evidence type="ECO:0000256" key="8">
    <source>
        <dbReference type="ARBA" id="ARBA00023136"/>
    </source>
</evidence>
<comment type="similarity">
    <text evidence="9">Belongs to the monovalent cation:proton antiporter 2 (CPA2) transporter (TC 2.A.37) family. CHX (TC 2.A.37.4) subfamily.</text>
</comment>
<feature type="transmembrane region" description="Helical" evidence="11">
    <location>
        <begin position="305"/>
        <end position="324"/>
    </location>
</feature>
<feature type="transmembrane region" description="Helical" evidence="11">
    <location>
        <begin position="211"/>
        <end position="234"/>
    </location>
</feature>
<evidence type="ECO:0000313" key="15">
    <source>
        <dbReference type="Proteomes" id="UP000737018"/>
    </source>
</evidence>
<evidence type="ECO:0000256" key="9">
    <source>
        <dbReference type="ARBA" id="ARBA00038341"/>
    </source>
</evidence>
<evidence type="ECO:0000259" key="13">
    <source>
        <dbReference type="Pfam" id="PF23256"/>
    </source>
</evidence>
<feature type="transmembrane region" description="Helical" evidence="11">
    <location>
        <begin position="391"/>
        <end position="410"/>
    </location>
</feature>
<evidence type="ECO:0000256" key="7">
    <source>
        <dbReference type="ARBA" id="ARBA00023065"/>
    </source>
</evidence>
<dbReference type="OrthoDB" id="1612738at2759"/>
<feature type="domain" description="Cation/H+ exchanger transmembrane" evidence="12">
    <location>
        <begin position="62"/>
        <end position="441"/>
    </location>
</feature>
<dbReference type="EMBL" id="JRKL02000401">
    <property type="protein sequence ID" value="KAF3971734.1"/>
    <property type="molecule type" value="Genomic_DNA"/>
</dbReference>
<dbReference type="InterPro" id="IPR050794">
    <property type="entry name" value="CPA2_transporter"/>
</dbReference>
<evidence type="ECO:0000256" key="1">
    <source>
        <dbReference type="ARBA" id="ARBA00004141"/>
    </source>
</evidence>
<feature type="region of interest" description="Disordered" evidence="10">
    <location>
        <begin position="686"/>
        <end position="709"/>
    </location>
</feature>
<keyword evidence="3" id="KW-0633">Potassium transport</keyword>
<dbReference type="Pfam" id="PF00999">
    <property type="entry name" value="Na_H_Exchanger"/>
    <property type="match status" value="1"/>
</dbReference>
<name>A0A8J4RRG2_9ROSI</name>
<feature type="transmembrane region" description="Helical" evidence="11">
    <location>
        <begin position="240"/>
        <end position="260"/>
    </location>
</feature>
<organism evidence="14 15">
    <name type="scientific">Castanea mollissima</name>
    <name type="common">Chinese chestnut</name>
    <dbReference type="NCBI Taxonomy" id="60419"/>
    <lineage>
        <taxon>Eukaryota</taxon>
        <taxon>Viridiplantae</taxon>
        <taxon>Streptophyta</taxon>
        <taxon>Embryophyta</taxon>
        <taxon>Tracheophyta</taxon>
        <taxon>Spermatophyta</taxon>
        <taxon>Magnoliopsida</taxon>
        <taxon>eudicotyledons</taxon>
        <taxon>Gunneridae</taxon>
        <taxon>Pentapetalae</taxon>
        <taxon>rosids</taxon>
        <taxon>fabids</taxon>
        <taxon>Fagales</taxon>
        <taxon>Fagaceae</taxon>
        <taxon>Castanea</taxon>
    </lineage>
</organism>
<accession>A0A8J4RRG2</accession>
<comment type="caution">
    <text evidence="14">The sequence shown here is derived from an EMBL/GenBank/DDBJ whole genome shotgun (WGS) entry which is preliminary data.</text>
</comment>
<dbReference type="GO" id="GO:0015297">
    <property type="term" value="F:antiporter activity"/>
    <property type="evidence" value="ECO:0007669"/>
    <property type="project" value="InterPro"/>
</dbReference>
<feature type="transmembrane region" description="Helical" evidence="11">
    <location>
        <begin position="143"/>
        <end position="166"/>
    </location>
</feature>
<dbReference type="Pfam" id="PF23256">
    <property type="entry name" value="CHX17_2nd"/>
    <property type="match status" value="1"/>
</dbReference>
<evidence type="ECO:0008006" key="16">
    <source>
        <dbReference type="Google" id="ProtNLM"/>
    </source>
</evidence>
<evidence type="ECO:0000256" key="5">
    <source>
        <dbReference type="ARBA" id="ARBA00022958"/>
    </source>
</evidence>
<dbReference type="GO" id="GO:1902600">
    <property type="term" value="P:proton transmembrane transport"/>
    <property type="evidence" value="ECO:0007669"/>
    <property type="project" value="InterPro"/>
</dbReference>
<keyword evidence="5" id="KW-0630">Potassium</keyword>
<feature type="transmembrane region" description="Helical" evidence="11">
    <location>
        <begin position="360"/>
        <end position="379"/>
    </location>
</feature>
<dbReference type="InterPro" id="IPR057291">
    <property type="entry name" value="CHX17_2nd"/>
</dbReference>
<feature type="transmembrane region" description="Helical" evidence="11">
    <location>
        <begin position="77"/>
        <end position="97"/>
    </location>
</feature>
<protein>
    <recommendedName>
        <fullName evidence="16">Cation/H+ exchanger domain-containing protein</fullName>
    </recommendedName>
</protein>
<feature type="transmembrane region" description="Helical" evidence="11">
    <location>
        <begin position="178"/>
        <end position="199"/>
    </location>
</feature>
<keyword evidence="6 11" id="KW-1133">Transmembrane helix</keyword>
<feature type="transmembrane region" description="Helical" evidence="11">
    <location>
        <begin position="422"/>
        <end position="441"/>
    </location>
</feature>
<dbReference type="PANTHER" id="PTHR32468:SF108">
    <property type="entry name" value="CATION_H(+) ANTIPORTER 15-LIKE"/>
    <property type="match status" value="1"/>
</dbReference>
<evidence type="ECO:0000259" key="12">
    <source>
        <dbReference type="Pfam" id="PF00999"/>
    </source>
</evidence>
<gene>
    <name evidence="14" type="ORF">CMV_004705</name>
</gene>
<dbReference type="PANTHER" id="PTHR32468">
    <property type="entry name" value="CATION/H + ANTIPORTER"/>
    <property type="match status" value="1"/>
</dbReference>
<evidence type="ECO:0000256" key="4">
    <source>
        <dbReference type="ARBA" id="ARBA00022692"/>
    </source>
</evidence>
<evidence type="ECO:0000256" key="11">
    <source>
        <dbReference type="SAM" id="Phobius"/>
    </source>
</evidence>
<feature type="transmembrane region" description="Helical" evidence="11">
    <location>
        <begin position="280"/>
        <end position="299"/>
    </location>
</feature>
<sequence length="820" mass="91582">MDHTSSTNATSLILPKPSQEADSKFICGSPEFDSPKGIFSGCNPLDSIFPTFILQLLAGIVVSRVIYLVLRPLRQSKILCSVLGGICLGPSVMGLNLKFREALFPPIEMGLLSTFSILGVMYTLFIVSVKTDYKTLISRAGRVSWVIGFAGTFFPWITLMCLFYSYHDYLPPSLQLKFIPFFVASILSLTYFAVVAFALDELNLLTSELGQLSLSSSLMSDLLQWFFVITVASFKHGNTTQAVAAFASVFIIILVCIYGIRPAVISIIKKTTPGKAVDEFYVVLMLLGALVMGFVTDFVGSSIAYGPIILGFIIPGGPPLGSILVEKAECFVLEILLPLFFIRVGYELDVSSLRNWKTSVVLMCIIFVGYFAKFLGVFVSSLSFKLRPRTAFLLGLIMNNKGIIEFVIYYRWKKYGLLDEQTFAVMMLCSLAITTFVAPLTERLYKPQVRLAPNNRRRCMLTIQTTPCTSQFHVITCVHNEENVNSIISLLEASNPTAISPVCVYVFHLEELRGNSAPLLAPYIAKKKKIFRRTNSPISDHIFTAFENYSGNSNGPVIVRPFTMIAPYKSMHESICKIAQEKLTPLIIVPYHENLRHIHGNRVASLIRAFNTNLQTYAPCTVGILVDRGSRQMNSCSFSYNVGVIFIGGEDDREALAYAERMSGHADVSLTVLRVSLRIKKQDELDRTNKGKNKGRSKEAEKEKEKEEEEAMEMEMLMDDALYDEFKVKNISNACVVCREIVAESYEQVMDAIQSLEANYDLVMVGQSRYQVMELNDIEMPSSRSKNNEPLGLIGGELVSSEFYQGWLSLLVLHRCRGPC</sequence>
<reference evidence="14" key="1">
    <citation type="submission" date="2020-03" db="EMBL/GenBank/DDBJ databases">
        <title>Castanea mollissima Vanexum genome sequencing.</title>
        <authorList>
            <person name="Staton M."/>
        </authorList>
    </citation>
    <scope>NUCLEOTIDE SEQUENCE</scope>
    <source>
        <tissue evidence="14">Leaf</tissue>
    </source>
</reference>
<keyword evidence="4 11" id="KW-0812">Transmembrane</keyword>
<evidence type="ECO:0000256" key="3">
    <source>
        <dbReference type="ARBA" id="ARBA00022538"/>
    </source>
</evidence>
<dbReference type="GO" id="GO:0006813">
    <property type="term" value="P:potassium ion transport"/>
    <property type="evidence" value="ECO:0007669"/>
    <property type="project" value="UniProtKB-KW"/>
</dbReference>
<keyword evidence="15" id="KW-1185">Reference proteome</keyword>
<feature type="domain" description="Cation/H(+) antiporter central" evidence="13">
    <location>
        <begin position="504"/>
        <end position="630"/>
    </location>
</feature>
<dbReference type="InterPro" id="IPR038770">
    <property type="entry name" value="Na+/solute_symporter_sf"/>
</dbReference>
<feature type="compositionally biased region" description="Basic and acidic residues" evidence="10">
    <location>
        <begin position="696"/>
        <end position="705"/>
    </location>
</feature>
<dbReference type="GO" id="GO:0006885">
    <property type="term" value="P:regulation of pH"/>
    <property type="evidence" value="ECO:0007669"/>
    <property type="project" value="TreeGrafter"/>
</dbReference>
<evidence type="ECO:0000313" key="14">
    <source>
        <dbReference type="EMBL" id="KAF3971734.1"/>
    </source>
</evidence>
<feature type="transmembrane region" description="Helical" evidence="11">
    <location>
        <begin position="48"/>
        <end position="70"/>
    </location>
</feature>
<dbReference type="Gene3D" id="1.20.1530.20">
    <property type="match status" value="1"/>
</dbReference>
<dbReference type="Proteomes" id="UP000737018">
    <property type="component" value="Unassembled WGS sequence"/>
</dbReference>
<proteinExistence type="inferred from homology"/>
<dbReference type="AlphaFoldDB" id="A0A8J4RRG2"/>
<keyword evidence="2" id="KW-0813">Transport</keyword>
<feature type="transmembrane region" description="Helical" evidence="11">
    <location>
        <begin position="109"/>
        <end position="131"/>
    </location>
</feature>
<dbReference type="GO" id="GO:0012505">
    <property type="term" value="C:endomembrane system"/>
    <property type="evidence" value="ECO:0007669"/>
    <property type="project" value="TreeGrafter"/>
</dbReference>
<evidence type="ECO:0000256" key="10">
    <source>
        <dbReference type="SAM" id="MobiDB-lite"/>
    </source>
</evidence>
<dbReference type="GO" id="GO:0016020">
    <property type="term" value="C:membrane"/>
    <property type="evidence" value="ECO:0007669"/>
    <property type="project" value="UniProtKB-SubCell"/>
</dbReference>
<evidence type="ECO:0000256" key="2">
    <source>
        <dbReference type="ARBA" id="ARBA00022448"/>
    </source>
</evidence>
<keyword evidence="8 11" id="KW-0472">Membrane</keyword>
<keyword evidence="7" id="KW-0406">Ion transport</keyword>
<dbReference type="InterPro" id="IPR006153">
    <property type="entry name" value="Cation/H_exchanger_TM"/>
</dbReference>
<comment type="subcellular location">
    <subcellularLocation>
        <location evidence="1">Membrane</location>
        <topology evidence="1">Multi-pass membrane protein</topology>
    </subcellularLocation>
</comment>
<evidence type="ECO:0000256" key="6">
    <source>
        <dbReference type="ARBA" id="ARBA00022989"/>
    </source>
</evidence>